<dbReference type="OrthoDB" id="1081388at2759"/>
<dbReference type="Proteomes" id="UP000036987">
    <property type="component" value="Unassembled WGS sequence"/>
</dbReference>
<feature type="region of interest" description="Disordered" evidence="1">
    <location>
        <begin position="129"/>
        <end position="148"/>
    </location>
</feature>
<evidence type="ECO:0000256" key="1">
    <source>
        <dbReference type="SAM" id="MobiDB-lite"/>
    </source>
</evidence>
<protein>
    <submittedName>
        <fullName evidence="2">Uncharacterized protein</fullName>
    </submittedName>
</protein>
<sequence length="148" mass="16860">MVDMEDDVFFADLSKRISLFITEEEVEVEVKEEEQQQQKQNYDHVVQGYGKSNDFTRVFPVMIPPTIQKINQPSMVQPGSGPFFYERETRGTGVFIPRSSIPYQKNRSGAGRSKNINKDSAHMLNMNMIPSNKSSSNTHIISSSTCNY</sequence>
<evidence type="ECO:0000313" key="2">
    <source>
        <dbReference type="EMBL" id="KMZ73961.1"/>
    </source>
</evidence>
<comment type="caution">
    <text evidence="2">The sequence shown here is derived from an EMBL/GenBank/DDBJ whole genome shotgun (WGS) entry which is preliminary data.</text>
</comment>
<dbReference type="PANTHER" id="PTHR34956">
    <property type="entry name" value="OS05G0397300 PROTEIN"/>
    <property type="match status" value="1"/>
</dbReference>
<dbReference type="PANTHER" id="PTHR34956:SF2">
    <property type="entry name" value="OS05G0397300 PROTEIN"/>
    <property type="match status" value="1"/>
</dbReference>
<organism evidence="2 3">
    <name type="scientific">Zostera marina</name>
    <name type="common">Eelgrass</name>
    <dbReference type="NCBI Taxonomy" id="29655"/>
    <lineage>
        <taxon>Eukaryota</taxon>
        <taxon>Viridiplantae</taxon>
        <taxon>Streptophyta</taxon>
        <taxon>Embryophyta</taxon>
        <taxon>Tracheophyta</taxon>
        <taxon>Spermatophyta</taxon>
        <taxon>Magnoliopsida</taxon>
        <taxon>Liliopsida</taxon>
        <taxon>Zosteraceae</taxon>
        <taxon>Zostera</taxon>
    </lineage>
</organism>
<dbReference type="STRING" id="29655.A0A0K9PY62"/>
<gene>
    <name evidence="2" type="ORF">ZOSMA_139G00390</name>
</gene>
<feature type="compositionally biased region" description="Low complexity" evidence="1">
    <location>
        <begin position="131"/>
        <end position="148"/>
    </location>
</feature>
<reference evidence="3" key="1">
    <citation type="journal article" date="2016" name="Nature">
        <title>The genome of the seagrass Zostera marina reveals angiosperm adaptation to the sea.</title>
        <authorList>
            <person name="Olsen J.L."/>
            <person name="Rouze P."/>
            <person name="Verhelst B."/>
            <person name="Lin Y.-C."/>
            <person name="Bayer T."/>
            <person name="Collen J."/>
            <person name="Dattolo E."/>
            <person name="De Paoli E."/>
            <person name="Dittami S."/>
            <person name="Maumus F."/>
            <person name="Michel G."/>
            <person name="Kersting A."/>
            <person name="Lauritano C."/>
            <person name="Lohaus R."/>
            <person name="Toepel M."/>
            <person name="Tonon T."/>
            <person name="Vanneste K."/>
            <person name="Amirebrahimi M."/>
            <person name="Brakel J."/>
            <person name="Bostroem C."/>
            <person name="Chovatia M."/>
            <person name="Grimwood J."/>
            <person name="Jenkins J.W."/>
            <person name="Jueterbock A."/>
            <person name="Mraz A."/>
            <person name="Stam W.T."/>
            <person name="Tice H."/>
            <person name="Bornberg-Bauer E."/>
            <person name="Green P.J."/>
            <person name="Pearson G.A."/>
            <person name="Procaccini G."/>
            <person name="Duarte C.M."/>
            <person name="Schmutz J."/>
            <person name="Reusch T.B.H."/>
            <person name="Van de Peer Y."/>
        </authorList>
    </citation>
    <scope>NUCLEOTIDE SEQUENCE [LARGE SCALE GENOMIC DNA]</scope>
    <source>
        <strain evidence="3">cv. Finnish</strain>
    </source>
</reference>
<keyword evidence="3" id="KW-1185">Reference proteome</keyword>
<evidence type="ECO:0000313" key="3">
    <source>
        <dbReference type="Proteomes" id="UP000036987"/>
    </source>
</evidence>
<dbReference type="AlphaFoldDB" id="A0A0K9PY62"/>
<proteinExistence type="predicted"/>
<dbReference type="EMBL" id="LFYR01000513">
    <property type="protein sequence ID" value="KMZ73961.1"/>
    <property type="molecule type" value="Genomic_DNA"/>
</dbReference>
<accession>A0A0K9PY62</accession>
<name>A0A0K9PY62_ZOSMR</name>